<dbReference type="AlphaFoldDB" id="A0A6J4LJH9"/>
<evidence type="ECO:0000256" key="4">
    <source>
        <dbReference type="ARBA" id="ARBA00022927"/>
    </source>
</evidence>
<dbReference type="PRINTS" id="PR01506">
    <property type="entry name" value="TATBPROTEIN"/>
</dbReference>
<dbReference type="GO" id="GO:0016020">
    <property type="term" value="C:membrane"/>
    <property type="evidence" value="ECO:0007669"/>
    <property type="project" value="UniProtKB-ARBA"/>
</dbReference>
<keyword evidence="5" id="KW-1133">Transmembrane helix</keyword>
<evidence type="ECO:0000313" key="9">
    <source>
        <dbReference type="EMBL" id="CAA9330588.1"/>
    </source>
</evidence>
<keyword evidence="3" id="KW-0812">Transmembrane</keyword>
<feature type="region of interest" description="Disordered" evidence="8">
    <location>
        <begin position="110"/>
        <end position="144"/>
    </location>
</feature>
<dbReference type="InterPro" id="IPR003369">
    <property type="entry name" value="TatA/B/E"/>
</dbReference>
<evidence type="ECO:0000256" key="7">
    <source>
        <dbReference type="ARBA" id="ARBA00023136"/>
    </source>
</evidence>
<evidence type="ECO:0000256" key="3">
    <source>
        <dbReference type="ARBA" id="ARBA00022692"/>
    </source>
</evidence>
<keyword evidence="4" id="KW-0653">Protein transport</keyword>
<evidence type="ECO:0000256" key="2">
    <source>
        <dbReference type="ARBA" id="ARBA00022448"/>
    </source>
</evidence>
<dbReference type="NCBIfam" id="NF002377">
    <property type="entry name" value="PRK01371.1-4"/>
    <property type="match status" value="1"/>
</dbReference>
<proteinExistence type="predicted"/>
<evidence type="ECO:0000256" key="5">
    <source>
        <dbReference type="ARBA" id="ARBA00022989"/>
    </source>
</evidence>
<keyword evidence="2" id="KW-0813">Transport</keyword>
<protein>
    <submittedName>
        <fullName evidence="9">Twin-arginine translocation protein TatB</fullName>
    </submittedName>
</protein>
<feature type="compositionally biased region" description="Basic and acidic residues" evidence="8">
    <location>
        <begin position="110"/>
        <end position="121"/>
    </location>
</feature>
<dbReference type="EMBL" id="CADCTT010000349">
    <property type="protein sequence ID" value="CAA9330588.1"/>
    <property type="molecule type" value="Genomic_DNA"/>
</dbReference>
<dbReference type="Gene3D" id="1.20.5.3310">
    <property type="match status" value="1"/>
</dbReference>
<evidence type="ECO:0000256" key="1">
    <source>
        <dbReference type="ARBA" id="ARBA00004167"/>
    </source>
</evidence>
<keyword evidence="6" id="KW-0811">Translocation</keyword>
<gene>
    <name evidence="9" type="ORF">AVDCRST_MAG61-2854</name>
</gene>
<reference evidence="9" key="1">
    <citation type="submission" date="2020-02" db="EMBL/GenBank/DDBJ databases">
        <authorList>
            <person name="Meier V. D."/>
        </authorList>
    </citation>
    <scope>NUCLEOTIDE SEQUENCE</scope>
    <source>
        <strain evidence="9">AVDCRST_MAG61</strain>
    </source>
</reference>
<dbReference type="Pfam" id="PF02416">
    <property type="entry name" value="TatA_B_E"/>
    <property type="match status" value="1"/>
</dbReference>
<evidence type="ECO:0000256" key="6">
    <source>
        <dbReference type="ARBA" id="ARBA00023010"/>
    </source>
</evidence>
<organism evidence="9">
    <name type="scientific">uncultured Friedmanniella sp</name>
    <dbReference type="NCBI Taxonomy" id="335381"/>
    <lineage>
        <taxon>Bacteria</taxon>
        <taxon>Bacillati</taxon>
        <taxon>Actinomycetota</taxon>
        <taxon>Actinomycetes</taxon>
        <taxon>Propionibacteriales</taxon>
        <taxon>Nocardioidaceae</taxon>
        <taxon>Friedmanniella</taxon>
        <taxon>environmental samples</taxon>
    </lineage>
</organism>
<sequence>MMRPLLLDINGPEFLLLLVIAVVMFGPERLPELARKAARVLQYVRAIAGSAQTQLSKELGPGFEDLDLRDLNPKSFIQKHLLDDVQPIVADVKSELDDVTTMVSEESKDVSHAIKSVKDTEPETVGAAAPGPARVLTPFDPDAT</sequence>
<dbReference type="GO" id="GO:0015031">
    <property type="term" value="P:protein transport"/>
    <property type="evidence" value="ECO:0007669"/>
    <property type="project" value="UniProtKB-KW"/>
</dbReference>
<comment type="subcellular location">
    <subcellularLocation>
        <location evidence="1">Membrane</location>
        <topology evidence="1">Single-pass membrane protein</topology>
    </subcellularLocation>
</comment>
<keyword evidence="7" id="KW-0472">Membrane</keyword>
<name>A0A6J4LJH9_9ACTN</name>
<accession>A0A6J4LJH9</accession>
<evidence type="ECO:0000256" key="8">
    <source>
        <dbReference type="SAM" id="MobiDB-lite"/>
    </source>
</evidence>